<sequence length="97" mass="11321">MDTLRGERTIWKQLLGKETGLGWNHQIGNIDVDSAWCDDKIRENVKYEKFRFQGLKFRDELKFIFGEIVATSQCAWAPTMGVPLESTRKKYYCRCGP</sequence>
<dbReference type="HOGENOM" id="CLU_2349950_0_0_1"/>
<reference evidence="2" key="3">
    <citation type="submission" date="2015-04" db="UniProtKB">
        <authorList>
            <consortium name="EnsemblPlants"/>
        </authorList>
    </citation>
    <scope>IDENTIFICATION</scope>
    <source>
        <strain evidence="2">cv. Jemalong A17</strain>
    </source>
</reference>
<reference evidence="1 3" key="1">
    <citation type="journal article" date="2011" name="Nature">
        <title>The Medicago genome provides insight into the evolution of rhizobial symbioses.</title>
        <authorList>
            <person name="Young N.D."/>
            <person name="Debelle F."/>
            <person name="Oldroyd G.E."/>
            <person name="Geurts R."/>
            <person name="Cannon S.B."/>
            <person name="Udvardi M.K."/>
            <person name="Benedito V.A."/>
            <person name="Mayer K.F."/>
            <person name="Gouzy J."/>
            <person name="Schoof H."/>
            <person name="Van de Peer Y."/>
            <person name="Proost S."/>
            <person name="Cook D.R."/>
            <person name="Meyers B.C."/>
            <person name="Spannagl M."/>
            <person name="Cheung F."/>
            <person name="De Mita S."/>
            <person name="Krishnakumar V."/>
            <person name="Gundlach H."/>
            <person name="Zhou S."/>
            <person name="Mudge J."/>
            <person name="Bharti A.K."/>
            <person name="Murray J.D."/>
            <person name="Naoumkina M.A."/>
            <person name="Rosen B."/>
            <person name="Silverstein K.A."/>
            <person name="Tang H."/>
            <person name="Rombauts S."/>
            <person name="Zhao P.X."/>
            <person name="Zhou P."/>
            <person name="Barbe V."/>
            <person name="Bardou P."/>
            <person name="Bechner M."/>
            <person name="Bellec A."/>
            <person name="Berger A."/>
            <person name="Berges H."/>
            <person name="Bidwell S."/>
            <person name="Bisseling T."/>
            <person name="Choisne N."/>
            <person name="Couloux A."/>
            <person name="Denny R."/>
            <person name="Deshpande S."/>
            <person name="Dai X."/>
            <person name="Doyle J.J."/>
            <person name="Dudez A.M."/>
            <person name="Farmer A.D."/>
            <person name="Fouteau S."/>
            <person name="Franken C."/>
            <person name="Gibelin C."/>
            <person name="Gish J."/>
            <person name="Goldstein S."/>
            <person name="Gonzalez A.J."/>
            <person name="Green P.J."/>
            <person name="Hallab A."/>
            <person name="Hartog M."/>
            <person name="Hua A."/>
            <person name="Humphray S.J."/>
            <person name="Jeong D.H."/>
            <person name="Jing Y."/>
            <person name="Jocker A."/>
            <person name="Kenton S.M."/>
            <person name="Kim D.J."/>
            <person name="Klee K."/>
            <person name="Lai H."/>
            <person name="Lang C."/>
            <person name="Lin S."/>
            <person name="Macmil S.L."/>
            <person name="Magdelenat G."/>
            <person name="Matthews L."/>
            <person name="McCorrison J."/>
            <person name="Monaghan E.L."/>
            <person name="Mun J.H."/>
            <person name="Najar F.Z."/>
            <person name="Nicholson C."/>
            <person name="Noirot C."/>
            <person name="O'Bleness M."/>
            <person name="Paule C.R."/>
            <person name="Poulain J."/>
            <person name="Prion F."/>
            <person name="Qin B."/>
            <person name="Qu C."/>
            <person name="Retzel E.F."/>
            <person name="Riddle C."/>
            <person name="Sallet E."/>
            <person name="Samain S."/>
            <person name="Samson N."/>
            <person name="Sanders I."/>
            <person name="Saurat O."/>
            <person name="Scarpelli C."/>
            <person name="Schiex T."/>
            <person name="Segurens B."/>
            <person name="Severin A.J."/>
            <person name="Sherrier D.J."/>
            <person name="Shi R."/>
            <person name="Sims S."/>
            <person name="Singer S.R."/>
            <person name="Sinharoy S."/>
            <person name="Sterck L."/>
            <person name="Viollet A."/>
            <person name="Wang B.B."/>
            <person name="Wang K."/>
            <person name="Wang M."/>
            <person name="Wang X."/>
            <person name="Warfsmann J."/>
            <person name="Weissenbach J."/>
            <person name="White D.D."/>
            <person name="White J.D."/>
            <person name="Wiley G.B."/>
            <person name="Wincker P."/>
            <person name="Xing Y."/>
            <person name="Yang L."/>
            <person name="Yao Z."/>
            <person name="Ying F."/>
            <person name="Zhai J."/>
            <person name="Zhou L."/>
            <person name="Zuber A."/>
            <person name="Denarie J."/>
            <person name="Dixon R.A."/>
            <person name="May G.D."/>
            <person name="Schwartz D.C."/>
            <person name="Rogers J."/>
            <person name="Quetier F."/>
            <person name="Town C.D."/>
            <person name="Roe B.A."/>
        </authorList>
    </citation>
    <scope>NUCLEOTIDE SEQUENCE [LARGE SCALE GENOMIC DNA]</scope>
    <source>
        <strain evidence="1">A17</strain>
        <strain evidence="2 3">cv. Jemalong A17</strain>
    </source>
</reference>
<dbReference type="AlphaFoldDB" id="A0A072UID9"/>
<gene>
    <name evidence="1" type="ordered locus">MTR_4g029080</name>
</gene>
<evidence type="ECO:0000313" key="3">
    <source>
        <dbReference type="Proteomes" id="UP000002051"/>
    </source>
</evidence>
<keyword evidence="3" id="KW-1185">Reference proteome</keyword>
<proteinExistence type="predicted"/>
<dbReference type="PANTHER" id="PTHR31704:SF37">
    <property type="entry name" value="HEAT SHOCK PROTEIN"/>
    <property type="match status" value="1"/>
</dbReference>
<dbReference type="Proteomes" id="UP000002051">
    <property type="component" value="Chromosome 4"/>
</dbReference>
<evidence type="ECO:0000313" key="1">
    <source>
        <dbReference type="EMBL" id="KEH29216.1"/>
    </source>
</evidence>
<organism evidence="1 3">
    <name type="scientific">Medicago truncatula</name>
    <name type="common">Barrel medic</name>
    <name type="synonym">Medicago tribuloides</name>
    <dbReference type="NCBI Taxonomy" id="3880"/>
    <lineage>
        <taxon>Eukaryota</taxon>
        <taxon>Viridiplantae</taxon>
        <taxon>Streptophyta</taxon>
        <taxon>Embryophyta</taxon>
        <taxon>Tracheophyta</taxon>
        <taxon>Spermatophyta</taxon>
        <taxon>Magnoliopsida</taxon>
        <taxon>eudicotyledons</taxon>
        <taxon>Gunneridae</taxon>
        <taxon>Pentapetalae</taxon>
        <taxon>rosids</taxon>
        <taxon>fabids</taxon>
        <taxon>Fabales</taxon>
        <taxon>Fabaceae</taxon>
        <taxon>Papilionoideae</taxon>
        <taxon>50 kb inversion clade</taxon>
        <taxon>NPAAA clade</taxon>
        <taxon>Hologalegina</taxon>
        <taxon>IRL clade</taxon>
        <taxon>Trifolieae</taxon>
        <taxon>Medicago</taxon>
    </lineage>
</organism>
<evidence type="ECO:0000313" key="2">
    <source>
        <dbReference type="EnsemblPlants" id="KEH29216"/>
    </source>
</evidence>
<reference evidence="1 3" key="2">
    <citation type="journal article" date="2014" name="BMC Genomics">
        <title>An improved genome release (version Mt4.0) for the model legume Medicago truncatula.</title>
        <authorList>
            <person name="Tang H."/>
            <person name="Krishnakumar V."/>
            <person name="Bidwell S."/>
            <person name="Rosen B."/>
            <person name="Chan A."/>
            <person name="Zhou S."/>
            <person name="Gentzbittel L."/>
            <person name="Childs K.L."/>
            <person name="Yandell M."/>
            <person name="Gundlach H."/>
            <person name="Mayer K.F."/>
            <person name="Schwartz D.C."/>
            <person name="Town C.D."/>
        </authorList>
    </citation>
    <scope>GENOME REANNOTATION</scope>
    <source>
        <strain evidence="1">A17</strain>
        <strain evidence="2 3">cv. Jemalong A17</strain>
    </source>
</reference>
<accession>A0A072UID9</accession>
<dbReference type="EMBL" id="CM001220">
    <property type="protein sequence ID" value="KEH29216.1"/>
    <property type="molecule type" value="Genomic_DNA"/>
</dbReference>
<dbReference type="PANTHER" id="PTHR31704">
    <property type="entry name" value="MYB/SANT-LIKE DNA-BINDING DOMAIN PROTEIN-RELATED"/>
    <property type="match status" value="1"/>
</dbReference>
<protein>
    <submittedName>
        <fullName evidence="1">PIF-like orf1 protein, putative</fullName>
    </submittedName>
</protein>
<name>A0A072UID9_MEDTR</name>
<dbReference type="EnsemblPlants" id="KEH29216">
    <property type="protein sequence ID" value="KEH29216"/>
    <property type="gene ID" value="MTR_4g029080"/>
</dbReference>